<dbReference type="InterPro" id="IPR000073">
    <property type="entry name" value="AB_hydrolase_1"/>
</dbReference>
<evidence type="ECO:0000313" key="4">
    <source>
        <dbReference type="EMBL" id="MFC5530607.1"/>
    </source>
</evidence>
<reference evidence="5" key="1">
    <citation type="journal article" date="2019" name="Int. J. Syst. Evol. Microbiol.">
        <title>The Global Catalogue of Microorganisms (GCM) 10K type strain sequencing project: providing services to taxonomists for standard genome sequencing and annotation.</title>
        <authorList>
            <consortium name="The Broad Institute Genomics Platform"/>
            <consortium name="The Broad Institute Genome Sequencing Center for Infectious Disease"/>
            <person name="Wu L."/>
            <person name="Ma J."/>
        </authorList>
    </citation>
    <scope>NUCLEOTIDE SEQUENCE [LARGE SCALE GENOMIC DNA]</scope>
    <source>
        <strain evidence="5">CGMCC 1.18578</strain>
    </source>
</reference>
<sequence>MSMLGWMLGGLGAVTGSLAAAIYGLTVKAQKPRHIPNTIVPPVPYEDVSWQSQGKSVKGWFLPPIDTQRGLGAKPAVIVVAHGWNSNRSRVLRYALPLHEEGFAIVMYDARSHGDSDDYRAPSGLQFRDDLLAALAWLEKRPDIDSKRIGVIGHSLGAFGAVLALDAGAKIAALVTDSMPVRFATMIGAELRRRRLPQFPLAHLIPLFMMWRSRIPRAMMRRANPVKILKDNADKHGTPVLLVHSRKDLFIPASELNYVLTGTPSLPHLFVDVEGHSASESDPAFWPAVKRFFKEQLKK</sequence>
<dbReference type="InterPro" id="IPR050261">
    <property type="entry name" value="FrsA_esterase"/>
</dbReference>
<dbReference type="Gene3D" id="3.40.50.1820">
    <property type="entry name" value="alpha/beta hydrolase"/>
    <property type="match status" value="1"/>
</dbReference>
<evidence type="ECO:0000259" key="3">
    <source>
        <dbReference type="Pfam" id="PF12697"/>
    </source>
</evidence>
<feature type="domain" description="AB hydrolase-1" evidence="3">
    <location>
        <begin position="78"/>
        <end position="224"/>
    </location>
</feature>
<keyword evidence="1 4" id="KW-0378">Hydrolase</keyword>
<evidence type="ECO:0000256" key="2">
    <source>
        <dbReference type="ARBA" id="ARBA00038115"/>
    </source>
</evidence>
<organism evidence="4 5">
    <name type="scientific">Cohnella yongneupensis</name>
    <dbReference type="NCBI Taxonomy" id="425006"/>
    <lineage>
        <taxon>Bacteria</taxon>
        <taxon>Bacillati</taxon>
        <taxon>Bacillota</taxon>
        <taxon>Bacilli</taxon>
        <taxon>Bacillales</taxon>
        <taxon>Paenibacillaceae</taxon>
        <taxon>Cohnella</taxon>
    </lineage>
</organism>
<evidence type="ECO:0000256" key="1">
    <source>
        <dbReference type="ARBA" id="ARBA00022801"/>
    </source>
</evidence>
<dbReference type="RefSeq" id="WP_378112551.1">
    <property type="nucleotide sequence ID" value="NZ_JBHSNC010000043.1"/>
</dbReference>
<dbReference type="Proteomes" id="UP001596108">
    <property type="component" value="Unassembled WGS sequence"/>
</dbReference>
<name>A0ABW0R490_9BACL</name>
<dbReference type="Pfam" id="PF12697">
    <property type="entry name" value="Abhydrolase_6"/>
    <property type="match status" value="1"/>
</dbReference>
<dbReference type="InterPro" id="IPR029058">
    <property type="entry name" value="AB_hydrolase_fold"/>
</dbReference>
<dbReference type="PANTHER" id="PTHR22946:SF9">
    <property type="entry name" value="POLYKETIDE TRANSFERASE AF380"/>
    <property type="match status" value="1"/>
</dbReference>
<dbReference type="PANTHER" id="PTHR22946">
    <property type="entry name" value="DIENELACTONE HYDROLASE DOMAIN-CONTAINING PROTEIN-RELATED"/>
    <property type="match status" value="1"/>
</dbReference>
<keyword evidence="5" id="KW-1185">Reference proteome</keyword>
<proteinExistence type="inferred from homology"/>
<evidence type="ECO:0000313" key="5">
    <source>
        <dbReference type="Proteomes" id="UP001596108"/>
    </source>
</evidence>
<gene>
    <name evidence="4" type="ORF">ACFPQ4_14305</name>
</gene>
<dbReference type="EMBL" id="JBHSNC010000043">
    <property type="protein sequence ID" value="MFC5530607.1"/>
    <property type="molecule type" value="Genomic_DNA"/>
</dbReference>
<comment type="similarity">
    <text evidence="2">Belongs to the AB hydrolase superfamily. FUS2 hydrolase family.</text>
</comment>
<dbReference type="GO" id="GO:0016787">
    <property type="term" value="F:hydrolase activity"/>
    <property type="evidence" value="ECO:0007669"/>
    <property type="project" value="UniProtKB-KW"/>
</dbReference>
<dbReference type="SUPFAM" id="SSF53474">
    <property type="entry name" value="alpha/beta-Hydrolases"/>
    <property type="match status" value="1"/>
</dbReference>
<accession>A0ABW0R490</accession>
<comment type="caution">
    <text evidence="4">The sequence shown here is derived from an EMBL/GenBank/DDBJ whole genome shotgun (WGS) entry which is preliminary data.</text>
</comment>
<protein>
    <submittedName>
        <fullName evidence="4">Alpha/beta hydrolase</fullName>
    </submittedName>
</protein>